<feature type="active site" evidence="8">
    <location>
        <position position="237"/>
    </location>
</feature>
<evidence type="ECO:0000256" key="2">
    <source>
        <dbReference type="ARBA" id="ARBA00011083"/>
    </source>
</evidence>
<protein>
    <recommendedName>
        <fullName evidence="3 8">folate gamma-glutamyl hydrolase</fullName>
        <ecNumber evidence="3 8">3.4.19.9</ecNumber>
    </recommendedName>
</protein>
<dbReference type="Pfam" id="PF07722">
    <property type="entry name" value="Peptidase_C26"/>
    <property type="match status" value="1"/>
</dbReference>
<dbReference type="AlphaFoldDB" id="A0A6B2LAP1"/>
<evidence type="ECO:0000313" key="10">
    <source>
        <dbReference type="EMBL" id="NDV33877.1"/>
    </source>
</evidence>
<evidence type="ECO:0000256" key="6">
    <source>
        <dbReference type="ARBA" id="ARBA00022801"/>
    </source>
</evidence>
<dbReference type="SUPFAM" id="SSF52317">
    <property type="entry name" value="Class I glutamine amidotransferase-like"/>
    <property type="match status" value="1"/>
</dbReference>
<dbReference type="PANTHER" id="PTHR11315">
    <property type="entry name" value="PROTEASE FAMILY C26 GAMMA-GLUTAMYL HYDROLASE"/>
    <property type="match status" value="1"/>
</dbReference>
<feature type="chain" id="PRO_5025391788" description="folate gamma-glutamyl hydrolase" evidence="9">
    <location>
        <begin position="20"/>
        <end position="318"/>
    </location>
</feature>
<dbReference type="PROSITE" id="PS51273">
    <property type="entry name" value="GATASE_TYPE_1"/>
    <property type="match status" value="1"/>
</dbReference>
<dbReference type="EC" id="3.4.19.9" evidence="3 8"/>
<evidence type="ECO:0000256" key="9">
    <source>
        <dbReference type="SAM" id="SignalP"/>
    </source>
</evidence>
<organism evidence="10">
    <name type="scientific">Arcella intermedia</name>
    <dbReference type="NCBI Taxonomy" id="1963864"/>
    <lineage>
        <taxon>Eukaryota</taxon>
        <taxon>Amoebozoa</taxon>
        <taxon>Tubulinea</taxon>
        <taxon>Elardia</taxon>
        <taxon>Arcellinida</taxon>
        <taxon>Sphaerothecina</taxon>
        <taxon>Arcellidae</taxon>
        <taxon>Arcella</taxon>
    </lineage>
</organism>
<feature type="active site" description="Proton donor" evidence="7">
    <location>
        <position position="237"/>
    </location>
</feature>
<evidence type="ECO:0000256" key="3">
    <source>
        <dbReference type="ARBA" id="ARBA00012886"/>
    </source>
</evidence>
<dbReference type="GO" id="GO:0005773">
    <property type="term" value="C:vacuole"/>
    <property type="evidence" value="ECO:0007669"/>
    <property type="project" value="TreeGrafter"/>
</dbReference>
<comment type="catalytic activity">
    <reaction evidence="8">
        <text>(6S)-5,6,7,8-tetrahydrofolyl-(gamma-L-Glu)(n) + (n-1) H2O = (6S)-5,6,7,8-tetrahydrofolate + (n-1) L-glutamate</text>
        <dbReference type="Rhea" id="RHEA:56784"/>
        <dbReference type="Rhea" id="RHEA-COMP:14738"/>
        <dbReference type="ChEBI" id="CHEBI:15377"/>
        <dbReference type="ChEBI" id="CHEBI:29985"/>
        <dbReference type="ChEBI" id="CHEBI:57453"/>
        <dbReference type="ChEBI" id="CHEBI:141005"/>
        <dbReference type="EC" id="3.4.19.9"/>
    </reaction>
</comment>
<feature type="signal peptide" evidence="9">
    <location>
        <begin position="1"/>
        <end position="19"/>
    </location>
</feature>
<dbReference type="GO" id="GO:0034722">
    <property type="term" value="F:gamma-glutamyl-peptidase activity"/>
    <property type="evidence" value="ECO:0007669"/>
    <property type="project" value="UniProtKB-UniRule"/>
</dbReference>
<evidence type="ECO:0000256" key="7">
    <source>
        <dbReference type="PIRSR" id="PIRSR615527-1"/>
    </source>
</evidence>
<dbReference type="EMBL" id="GIBP01004908">
    <property type="protein sequence ID" value="NDV33877.1"/>
    <property type="molecule type" value="Transcribed_RNA"/>
</dbReference>
<name>A0A6B2LAP1_9EUKA</name>
<sequence>MLWSVVCWVCCVCCGLAFSEVNTRPIVGLLSQPTEDDQRSYGHSYIAASYVKFFESAGARVVPIFYDTPHSVLHTLFNQINAVFFPGGDSDLLGTQLYTTAHYLYQLAEKANDGLDYFPIYGHCMGFQLLSLITSRGNGKILTHFDAENISLPLQFYPNFKNSKLFGPAGDDILDIMGNQNVTMNNHQYGVSPAVFSSDPYLSTFYDVLSWNTDPENRPFVSTIEAKDYPFYGLQWHAEKPIFEWSPTEAMNHSPDSIKANQYIANFYVNEARKSTHKFSTLQTEQAALIYNYPKTYTGHISSFEETYFFPPYAQLSQ</sequence>
<comment type="subcellular location">
    <subcellularLocation>
        <location evidence="1">Secreted</location>
        <location evidence="1">Extracellular space</location>
    </subcellularLocation>
</comment>
<dbReference type="FunFam" id="3.40.50.880:FF:000024">
    <property type="entry name" value="Folate gamma-glutamyl hydrolase"/>
    <property type="match status" value="1"/>
</dbReference>
<accession>A0A6B2LAP1</accession>
<dbReference type="Gene3D" id="3.40.50.880">
    <property type="match status" value="1"/>
</dbReference>
<dbReference type="InterPro" id="IPR011697">
    <property type="entry name" value="Peptidase_C26"/>
</dbReference>
<dbReference type="GO" id="GO:0005576">
    <property type="term" value="C:extracellular region"/>
    <property type="evidence" value="ECO:0007669"/>
    <property type="project" value="UniProtKB-SubCell"/>
</dbReference>
<evidence type="ECO:0000256" key="8">
    <source>
        <dbReference type="PROSITE-ProRule" id="PRU00607"/>
    </source>
</evidence>
<keyword evidence="5 9" id="KW-0732">Signal</keyword>
<keyword evidence="4" id="KW-0964">Secreted</keyword>
<evidence type="ECO:0000256" key="1">
    <source>
        <dbReference type="ARBA" id="ARBA00004239"/>
    </source>
</evidence>
<feature type="active site" description="Nucleophile" evidence="7 8">
    <location>
        <position position="124"/>
    </location>
</feature>
<dbReference type="PANTHER" id="PTHR11315:SF0">
    <property type="entry name" value="FOLATE GAMMA-GLUTAMYL HYDROLASE"/>
    <property type="match status" value="1"/>
</dbReference>
<dbReference type="InterPro" id="IPR029062">
    <property type="entry name" value="Class_I_gatase-like"/>
</dbReference>
<evidence type="ECO:0000256" key="5">
    <source>
        <dbReference type="ARBA" id="ARBA00022729"/>
    </source>
</evidence>
<proteinExistence type="inferred from homology"/>
<dbReference type="PROSITE" id="PS51275">
    <property type="entry name" value="PEPTIDASE_C26_GGH"/>
    <property type="match status" value="1"/>
</dbReference>
<dbReference type="InterPro" id="IPR015527">
    <property type="entry name" value="Pept_C26_g-glut_hydrolase"/>
</dbReference>
<dbReference type="GO" id="GO:0046900">
    <property type="term" value="P:tetrahydrofolylpolyglutamate metabolic process"/>
    <property type="evidence" value="ECO:0007669"/>
    <property type="project" value="TreeGrafter"/>
</dbReference>
<comment type="similarity">
    <text evidence="2">Belongs to the peptidase C26 family.</text>
</comment>
<keyword evidence="6 8" id="KW-0378">Hydrolase</keyword>
<evidence type="ECO:0000256" key="4">
    <source>
        <dbReference type="ARBA" id="ARBA00022525"/>
    </source>
</evidence>
<reference evidence="10" key="1">
    <citation type="journal article" date="2020" name="J. Eukaryot. Microbiol.">
        <title>De novo Sequencing, Assembly and Annotation of the Transcriptome for the Free-Living Testate Amoeba Arcella intermedia.</title>
        <authorList>
            <person name="Ribeiro G.M."/>
            <person name="Porfirio-Sousa A.L."/>
            <person name="Maurer-Alcala X.X."/>
            <person name="Katz L.A."/>
            <person name="Lahr D.J.G."/>
        </authorList>
    </citation>
    <scope>NUCLEOTIDE SEQUENCE</scope>
</reference>